<feature type="signal peptide" evidence="11">
    <location>
        <begin position="1"/>
        <end position="18"/>
    </location>
</feature>
<keyword evidence="6" id="KW-0378">Hydrolase</keyword>
<dbReference type="Gene3D" id="2.120.10.30">
    <property type="entry name" value="TolB, C-terminal domain"/>
    <property type="match status" value="1"/>
</dbReference>
<reference evidence="13" key="1">
    <citation type="submission" date="2023-01" db="EMBL/GenBank/DDBJ databases">
        <authorList>
            <person name="Van Ghelder C."/>
            <person name="Rancurel C."/>
        </authorList>
    </citation>
    <scope>NUCLEOTIDE SEQUENCE</scope>
    <source>
        <strain evidence="13">CNCM I-4278</strain>
    </source>
</reference>
<evidence type="ECO:0000256" key="1">
    <source>
        <dbReference type="ARBA" id="ARBA00004613"/>
    </source>
</evidence>
<dbReference type="GO" id="GO:0004252">
    <property type="term" value="F:serine-type endopeptidase activity"/>
    <property type="evidence" value="ECO:0007669"/>
    <property type="project" value="TreeGrafter"/>
</dbReference>
<feature type="region of interest" description="Disordered" evidence="10">
    <location>
        <begin position="281"/>
        <end position="304"/>
    </location>
</feature>
<keyword evidence="4" id="KW-0645">Protease</keyword>
<evidence type="ECO:0000256" key="2">
    <source>
        <dbReference type="ARBA" id="ARBA00010040"/>
    </source>
</evidence>
<keyword evidence="8" id="KW-0325">Glycoprotein</keyword>
<evidence type="ECO:0000256" key="4">
    <source>
        <dbReference type="ARBA" id="ARBA00022670"/>
    </source>
</evidence>
<feature type="chain" id="PRO_5040970093" description="Dipeptidyl-peptidase V" evidence="11">
    <location>
        <begin position="19"/>
        <end position="724"/>
    </location>
</feature>
<dbReference type="GO" id="GO:0005576">
    <property type="term" value="C:extracellular region"/>
    <property type="evidence" value="ECO:0007669"/>
    <property type="project" value="UniProtKB-SubCell"/>
</dbReference>
<dbReference type="InterPro" id="IPR029058">
    <property type="entry name" value="AB_hydrolase_fold"/>
</dbReference>
<dbReference type="PANTHER" id="PTHR42776:SF11">
    <property type="entry name" value="DIPEPTIDYL-PEPTIDASE 5-RELATED"/>
    <property type="match status" value="1"/>
</dbReference>
<dbReference type="InterPro" id="IPR011042">
    <property type="entry name" value="6-blade_b-propeller_TolB-like"/>
</dbReference>
<evidence type="ECO:0000256" key="6">
    <source>
        <dbReference type="ARBA" id="ARBA00022801"/>
    </source>
</evidence>
<evidence type="ECO:0000256" key="11">
    <source>
        <dbReference type="SAM" id="SignalP"/>
    </source>
</evidence>
<dbReference type="OrthoDB" id="416344at2759"/>
<evidence type="ECO:0000313" key="14">
    <source>
        <dbReference type="Proteomes" id="UP001152607"/>
    </source>
</evidence>
<dbReference type="Pfam" id="PF00326">
    <property type="entry name" value="Peptidase_S9"/>
    <property type="match status" value="1"/>
</dbReference>
<evidence type="ECO:0000256" key="8">
    <source>
        <dbReference type="ARBA" id="ARBA00023180"/>
    </source>
</evidence>
<evidence type="ECO:0000256" key="5">
    <source>
        <dbReference type="ARBA" id="ARBA00022729"/>
    </source>
</evidence>
<dbReference type="FunFam" id="3.40.50.1820:FF:000028">
    <property type="entry name" value="S9 family peptidase"/>
    <property type="match status" value="1"/>
</dbReference>
<comment type="caution">
    <text evidence="13">The sequence shown here is derived from an EMBL/GenBank/DDBJ whole genome shotgun (WGS) entry which is preliminary data.</text>
</comment>
<proteinExistence type="inferred from homology"/>
<gene>
    <name evidence="13" type="ORF">PDIGIT_LOCUS14512</name>
</gene>
<evidence type="ECO:0000259" key="12">
    <source>
        <dbReference type="Pfam" id="PF00326"/>
    </source>
</evidence>
<dbReference type="Gene3D" id="3.40.50.1820">
    <property type="entry name" value="alpha/beta hydrolase"/>
    <property type="match status" value="1"/>
</dbReference>
<dbReference type="AlphaFoldDB" id="A0A9W4XWS1"/>
<accession>A0A9W4XWS1</accession>
<keyword evidence="7" id="KW-0720">Serine protease</keyword>
<name>A0A9W4XWS1_9PLEO</name>
<dbReference type="InterPro" id="IPR001375">
    <property type="entry name" value="Peptidase_S9_cat"/>
</dbReference>
<protein>
    <recommendedName>
        <fullName evidence="9">Dipeptidyl-peptidase V</fullName>
    </recommendedName>
</protein>
<dbReference type="Proteomes" id="UP001152607">
    <property type="component" value="Unassembled WGS sequence"/>
</dbReference>
<comment type="subcellular location">
    <subcellularLocation>
        <location evidence="1">Secreted</location>
    </subcellularLocation>
</comment>
<keyword evidence="3" id="KW-0964">Secreted</keyword>
<evidence type="ECO:0000256" key="9">
    <source>
        <dbReference type="ARBA" id="ARBA00032829"/>
    </source>
</evidence>
<evidence type="ECO:0000256" key="7">
    <source>
        <dbReference type="ARBA" id="ARBA00022825"/>
    </source>
</evidence>
<evidence type="ECO:0000313" key="13">
    <source>
        <dbReference type="EMBL" id="CAI6341316.1"/>
    </source>
</evidence>
<keyword evidence="5 11" id="KW-0732">Signal</keyword>
<dbReference type="EMBL" id="CAOQHR010000011">
    <property type="protein sequence ID" value="CAI6341316.1"/>
    <property type="molecule type" value="Genomic_DNA"/>
</dbReference>
<keyword evidence="14" id="KW-1185">Reference proteome</keyword>
<dbReference type="SUPFAM" id="SSF82171">
    <property type="entry name" value="DPP6 N-terminal domain-like"/>
    <property type="match status" value="1"/>
</dbReference>
<organism evidence="13 14">
    <name type="scientific">Periconia digitata</name>
    <dbReference type="NCBI Taxonomy" id="1303443"/>
    <lineage>
        <taxon>Eukaryota</taxon>
        <taxon>Fungi</taxon>
        <taxon>Dikarya</taxon>
        <taxon>Ascomycota</taxon>
        <taxon>Pezizomycotina</taxon>
        <taxon>Dothideomycetes</taxon>
        <taxon>Pleosporomycetidae</taxon>
        <taxon>Pleosporales</taxon>
        <taxon>Massarineae</taxon>
        <taxon>Periconiaceae</taxon>
        <taxon>Periconia</taxon>
    </lineage>
</organism>
<comment type="similarity">
    <text evidence="2">Belongs to the peptidase S9C family.</text>
</comment>
<dbReference type="SUPFAM" id="SSF53474">
    <property type="entry name" value="alpha/beta-Hydrolases"/>
    <property type="match status" value="1"/>
</dbReference>
<dbReference type="GO" id="GO:0006508">
    <property type="term" value="P:proteolysis"/>
    <property type="evidence" value="ECO:0007669"/>
    <property type="project" value="UniProtKB-KW"/>
</dbReference>
<evidence type="ECO:0000256" key="10">
    <source>
        <dbReference type="SAM" id="MobiDB-lite"/>
    </source>
</evidence>
<dbReference type="PANTHER" id="PTHR42776">
    <property type="entry name" value="SERINE PEPTIDASE S9 FAMILY MEMBER"/>
    <property type="match status" value="1"/>
</dbReference>
<evidence type="ECO:0000256" key="3">
    <source>
        <dbReference type="ARBA" id="ARBA00022525"/>
    </source>
</evidence>
<feature type="domain" description="Peptidase S9 prolyl oligopeptidase catalytic" evidence="12">
    <location>
        <begin position="504"/>
        <end position="713"/>
    </location>
</feature>
<sequence>MARFYATAAALLATGAHAITPSEMLSAPRRGVASPNPSGDLAVFSYSQYSFEEESNAHAWHLLDLKTGKISDTGINASEVSEIVWVPGSETGIIYINGTNEDAPGGVTLWMGDIKSPSSSKMVASLDAPYSGLKVANTSSGDLHFLVNAKAYENGTAYNPETAVTPKSTARFYENIYVRHWDTWVDKQRYAVFAGSLSAKSNYALASDGMRNLLKGIDFTTTRPESPVQPFGDLGDYDISPSGGIYAFISKAPQLNKANFTASYVYTGLFNGTDAAKAINGPDSEAAKAGHQGASGSPRFSPDSETLVFTQQDQDYYESDRVQLYAVDFAEAEGDAVSVTNWRALTPNFDRWVSTPHWAPDGKSVFITAEDRALVRVFNIPLESSADYQPTSLSPNTSYVSDFAVLPDSTLLVSGNCIWSSRDYYTLSSSGETGELFSSTKVDPELAGLGPHTFSEIYFDSVLPGYDEQIHAVVIKPSNYTANTTYPLAYIVHGGPQGSNANSWSTRWNWQVWADQGYIVVGPNPTGSTGFGQKLTDGIQGEWGGYPYDEVVNGWQYVHDNLKDVNTDQGIMAGASYGGYMSNWIQGHDLGRKFKAIVTHDGISQTQAAYSTEELWFIRHDYDGSILEPSATYDKWNPFNHIANFSTPQFVIHNTLDYRLPESDGIGLFNVLQSKGVPSRFLNFPDENHWVLKQENSLVWHTEIFNWINHYSKGLPLDSEPIGQ</sequence>